<keyword evidence="6 7" id="KW-0819">tRNA processing</keyword>
<keyword evidence="5 7" id="KW-0949">S-adenosyl-L-methionine</keyword>
<evidence type="ECO:0000256" key="5">
    <source>
        <dbReference type="ARBA" id="ARBA00022691"/>
    </source>
</evidence>
<dbReference type="SUPFAM" id="SSF53335">
    <property type="entry name" value="S-adenosyl-L-methionine-dependent methyltransferases"/>
    <property type="match status" value="1"/>
</dbReference>
<evidence type="ECO:0000256" key="2">
    <source>
        <dbReference type="ARBA" id="ARBA00003015"/>
    </source>
</evidence>
<dbReference type="Proteomes" id="UP001500051">
    <property type="component" value="Unassembled WGS sequence"/>
</dbReference>
<dbReference type="Gene3D" id="3.40.50.150">
    <property type="entry name" value="Vaccinia Virus protein VP39"/>
    <property type="match status" value="1"/>
</dbReference>
<dbReference type="InterPro" id="IPR029063">
    <property type="entry name" value="SAM-dependent_MTases_sf"/>
</dbReference>
<comment type="function">
    <text evidence="2 7">Catalyzes the formation of N(7)-methylguanine at position 46 (m7G46) in tRNA.</text>
</comment>
<dbReference type="Pfam" id="PF02390">
    <property type="entry name" value="Methyltransf_4"/>
    <property type="match status" value="1"/>
</dbReference>
<feature type="binding site" evidence="7">
    <location>
        <position position="129"/>
    </location>
    <ligand>
        <name>S-adenosyl-L-methionine</name>
        <dbReference type="ChEBI" id="CHEBI:59789"/>
    </ligand>
</feature>
<comment type="caution">
    <text evidence="7">Lacks conserved residue(s) required for the propagation of feature annotation.</text>
</comment>
<reference evidence="9" key="1">
    <citation type="journal article" date="2019" name="Int. J. Syst. Evol. Microbiol.">
        <title>The Global Catalogue of Microorganisms (GCM) 10K type strain sequencing project: providing services to taxonomists for standard genome sequencing and annotation.</title>
        <authorList>
            <consortium name="The Broad Institute Genomics Platform"/>
            <consortium name="The Broad Institute Genome Sequencing Center for Infectious Disease"/>
            <person name="Wu L."/>
            <person name="Ma J."/>
        </authorList>
    </citation>
    <scope>NUCLEOTIDE SEQUENCE [LARGE SCALE GENOMIC DNA]</scope>
    <source>
        <strain evidence="9">JCM 16548</strain>
    </source>
</reference>
<gene>
    <name evidence="7 8" type="primary">trmB</name>
    <name evidence="8" type="ORF">GCM10022204_02900</name>
</gene>
<dbReference type="RefSeq" id="WP_344810483.1">
    <property type="nucleotide sequence ID" value="NZ_BAAAYX010000002.1"/>
</dbReference>
<evidence type="ECO:0000256" key="4">
    <source>
        <dbReference type="ARBA" id="ARBA00022679"/>
    </source>
</evidence>
<protein>
    <recommendedName>
        <fullName evidence="7">tRNA (guanine-N(7)-)-methyltransferase</fullName>
        <ecNumber evidence="7">2.1.1.33</ecNumber>
    </recommendedName>
    <alternativeName>
        <fullName evidence="7">tRNA (guanine(46)-N(7))-methyltransferase</fullName>
    </alternativeName>
    <alternativeName>
        <fullName evidence="7">tRNA(m7G46)-methyltransferase</fullName>
    </alternativeName>
</protein>
<dbReference type="NCBIfam" id="TIGR00091">
    <property type="entry name" value="tRNA (guanosine(46)-N7)-methyltransferase TrmB"/>
    <property type="match status" value="1"/>
</dbReference>
<evidence type="ECO:0000256" key="7">
    <source>
        <dbReference type="HAMAP-Rule" id="MF_01057"/>
    </source>
</evidence>
<feature type="binding site" evidence="7">
    <location>
        <begin position="226"/>
        <end position="229"/>
    </location>
    <ligand>
        <name>substrate</name>
    </ligand>
</feature>
<feature type="binding site" evidence="7">
    <location>
        <position position="102"/>
    </location>
    <ligand>
        <name>S-adenosyl-L-methionine</name>
        <dbReference type="ChEBI" id="CHEBI:59789"/>
    </ligand>
</feature>
<dbReference type="EC" id="2.1.1.33" evidence="7"/>
<feature type="binding site" evidence="7">
    <location>
        <position position="156"/>
    </location>
    <ligand>
        <name>substrate</name>
    </ligand>
</feature>
<feature type="binding site" evidence="7">
    <location>
        <position position="152"/>
    </location>
    <ligand>
        <name>S-adenosyl-L-methionine</name>
        <dbReference type="ChEBI" id="CHEBI:59789"/>
    </ligand>
</feature>
<comment type="caution">
    <text evidence="8">The sequence shown here is derived from an EMBL/GenBank/DDBJ whole genome shotgun (WGS) entry which is preliminary data.</text>
</comment>
<evidence type="ECO:0000256" key="3">
    <source>
        <dbReference type="ARBA" id="ARBA00022603"/>
    </source>
</evidence>
<dbReference type="InterPro" id="IPR003358">
    <property type="entry name" value="tRNA_(Gua-N-7)_MeTrfase_Trmb"/>
</dbReference>
<comment type="pathway">
    <text evidence="7">tRNA modification; N(7)-methylguanine-tRNA biosynthesis.</text>
</comment>
<dbReference type="PANTHER" id="PTHR23417">
    <property type="entry name" value="3-DEOXY-D-MANNO-OCTULOSONIC-ACID TRANSFERASE/TRNA GUANINE-N 7 - -METHYLTRANSFERASE"/>
    <property type="match status" value="1"/>
</dbReference>
<sequence length="247" mass="27769">MTEPTQLPARAPRVHREVTSFVRRSTRMRPVHQRAWERLRHAYVVEVPQRATSTSVAPGHALDLAAVFGREAPLVVEIGPGTGESLVAMAAGRPEVDVLAFEVYLPGVARAVHRLHETGVGNVRLLQTDAVDGLTHLLGPASVTELWTFFPDPWPKVKHHKRRLVDRAFADLVAERLRPGGHWRLATDWADYAEQMRTVLDAHPDLVSAASSVDGWADRHPDRPLTRFEQRGLDAGRTVRDLHYRRR</sequence>
<evidence type="ECO:0000256" key="1">
    <source>
        <dbReference type="ARBA" id="ARBA00000142"/>
    </source>
</evidence>
<accession>A0ABP7CME7</accession>
<proteinExistence type="inferred from homology"/>
<comment type="catalytic activity">
    <reaction evidence="1 7">
        <text>guanosine(46) in tRNA + S-adenosyl-L-methionine = N(7)-methylguanosine(46) in tRNA + S-adenosyl-L-homocysteine</text>
        <dbReference type="Rhea" id="RHEA:42708"/>
        <dbReference type="Rhea" id="RHEA-COMP:10188"/>
        <dbReference type="Rhea" id="RHEA-COMP:10189"/>
        <dbReference type="ChEBI" id="CHEBI:57856"/>
        <dbReference type="ChEBI" id="CHEBI:59789"/>
        <dbReference type="ChEBI" id="CHEBI:74269"/>
        <dbReference type="ChEBI" id="CHEBI:74480"/>
        <dbReference type="EC" id="2.1.1.33"/>
    </reaction>
</comment>
<feature type="binding site" evidence="7">
    <location>
        <position position="77"/>
    </location>
    <ligand>
        <name>S-adenosyl-L-methionine</name>
        <dbReference type="ChEBI" id="CHEBI:59789"/>
    </ligand>
</feature>
<evidence type="ECO:0000256" key="6">
    <source>
        <dbReference type="ARBA" id="ARBA00022694"/>
    </source>
</evidence>
<dbReference type="HAMAP" id="MF_01057">
    <property type="entry name" value="tRNA_methyltr_TrmB"/>
    <property type="match status" value="1"/>
</dbReference>
<comment type="similarity">
    <text evidence="7">Belongs to the class I-like SAM-binding methyltransferase superfamily. TrmB family.</text>
</comment>
<organism evidence="8 9">
    <name type="scientific">Microlunatus aurantiacus</name>
    <dbReference type="NCBI Taxonomy" id="446786"/>
    <lineage>
        <taxon>Bacteria</taxon>
        <taxon>Bacillati</taxon>
        <taxon>Actinomycetota</taxon>
        <taxon>Actinomycetes</taxon>
        <taxon>Propionibacteriales</taxon>
        <taxon>Propionibacteriaceae</taxon>
        <taxon>Microlunatus</taxon>
    </lineage>
</organism>
<keyword evidence="3 7" id="KW-0489">Methyltransferase</keyword>
<feature type="binding site" evidence="7">
    <location>
        <position position="188"/>
    </location>
    <ligand>
        <name>substrate</name>
    </ligand>
</feature>
<name>A0ABP7CME7_9ACTN</name>
<dbReference type="InterPro" id="IPR055361">
    <property type="entry name" value="tRNA_methyltr_TrmB_bact"/>
</dbReference>
<keyword evidence="4 7" id="KW-0808">Transferase</keyword>
<evidence type="ECO:0000313" key="9">
    <source>
        <dbReference type="Proteomes" id="UP001500051"/>
    </source>
</evidence>
<dbReference type="EMBL" id="BAAAYX010000002">
    <property type="protein sequence ID" value="GAA3691226.1"/>
    <property type="molecule type" value="Genomic_DNA"/>
</dbReference>
<dbReference type="PROSITE" id="PS51625">
    <property type="entry name" value="SAM_MT_TRMB"/>
    <property type="match status" value="1"/>
</dbReference>
<dbReference type="PANTHER" id="PTHR23417:SF14">
    <property type="entry name" value="PENTACOTRIPEPTIDE-REPEAT REGION OF PRORP DOMAIN-CONTAINING PROTEIN"/>
    <property type="match status" value="1"/>
</dbReference>
<keyword evidence="9" id="KW-1185">Reference proteome</keyword>
<evidence type="ECO:0000313" key="8">
    <source>
        <dbReference type="EMBL" id="GAA3691226.1"/>
    </source>
</evidence>